<protein>
    <submittedName>
        <fullName evidence="9">Outer membrane efflux protein</fullName>
    </submittedName>
</protein>
<dbReference type="RefSeq" id="WP_171817358.1">
    <property type="nucleotide sequence ID" value="NZ_AP012547.1"/>
</dbReference>
<dbReference type="GO" id="GO:0015562">
    <property type="term" value="F:efflux transmembrane transporter activity"/>
    <property type="evidence" value="ECO:0007669"/>
    <property type="project" value="InterPro"/>
</dbReference>
<dbReference type="KEGG" id="shd:SUTH_02372"/>
<evidence type="ECO:0000256" key="3">
    <source>
        <dbReference type="ARBA" id="ARBA00022448"/>
    </source>
</evidence>
<evidence type="ECO:0000313" key="10">
    <source>
        <dbReference type="Proteomes" id="UP000031637"/>
    </source>
</evidence>
<evidence type="ECO:0000313" key="9">
    <source>
        <dbReference type="EMBL" id="BAO30160.1"/>
    </source>
</evidence>
<organism evidence="9 10">
    <name type="scientific">Sulfuritalea hydrogenivorans sk43H</name>
    <dbReference type="NCBI Taxonomy" id="1223802"/>
    <lineage>
        <taxon>Bacteria</taxon>
        <taxon>Pseudomonadati</taxon>
        <taxon>Pseudomonadota</taxon>
        <taxon>Betaproteobacteria</taxon>
        <taxon>Nitrosomonadales</taxon>
        <taxon>Sterolibacteriaceae</taxon>
        <taxon>Sulfuritalea</taxon>
    </lineage>
</organism>
<name>W0SHA0_9PROT</name>
<dbReference type="EMBL" id="AP012547">
    <property type="protein sequence ID" value="BAO30160.1"/>
    <property type="molecule type" value="Genomic_DNA"/>
</dbReference>
<evidence type="ECO:0000256" key="5">
    <source>
        <dbReference type="ARBA" id="ARBA00022692"/>
    </source>
</evidence>
<keyword evidence="3" id="KW-0813">Transport</keyword>
<dbReference type="STRING" id="1223802.SUTH_02372"/>
<accession>W0SHA0</accession>
<sequence length="444" mass="47881">MQKEFHGVASGTGKSRRWRDGDWRFAGGTGCERTVRRVVLLPVCLALLGIATAHATPPYSLDGLIARTIRHHPGIAARHAEVKATQAEVDAARAQYFPTPSVQLLQDKGESTTVLTLQQPLWAGGRLDAGLDAAQSRENATRVSVNDTQYTLALRVTAAWAAWVQARGRGEALDKGVALLNVYAESVSRRIQGGASGQVDRELVAARLAQTQGDLAAARSAERSALARLAQMIGQPLRAQDLVVADAVAGVDIPLPGLDALVAQAFARSAALKRLESDIETARHETQQRRAALWPTLSLRAQHQRGNAPATGITANDSRVMLVLEYTPGAGLSAGANIDAAEARIIGLRENLDAARRDLTETITTDYEEHLAGSDRKRHFQRTLKASAEVLASYDRLFVAGKRNWLDVINAARELIQAQTALADVEAQLVAARARLRLHIGEML</sequence>
<dbReference type="SUPFAM" id="SSF56954">
    <property type="entry name" value="Outer membrane efflux proteins (OEP)"/>
    <property type="match status" value="1"/>
</dbReference>
<keyword evidence="4" id="KW-1134">Transmembrane beta strand</keyword>
<evidence type="ECO:0000256" key="8">
    <source>
        <dbReference type="SAM" id="Coils"/>
    </source>
</evidence>
<reference evidence="9 10" key="1">
    <citation type="journal article" date="2014" name="Syst. Appl. Microbiol.">
        <title>Complete genomes of freshwater sulfur oxidizers Sulfuricella denitrificans skB26 and Sulfuritalea hydrogenivorans sk43H: genetic insights into the sulfur oxidation pathway of betaproteobacteria.</title>
        <authorList>
            <person name="Watanabe T."/>
            <person name="Kojima H."/>
            <person name="Fukui M."/>
        </authorList>
    </citation>
    <scope>NUCLEOTIDE SEQUENCE [LARGE SCALE GENOMIC DNA]</scope>
    <source>
        <strain evidence="9">DSM22779</strain>
    </source>
</reference>
<feature type="coiled-coil region" evidence="8">
    <location>
        <begin position="408"/>
        <end position="435"/>
    </location>
</feature>
<evidence type="ECO:0000256" key="2">
    <source>
        <dbReference type="ARBA" id="ARBA00007613"/>
    </source>
</evidence>
<dbReference type="GO" id="GO:0009279">
    <property type="term" value="C:cell outer membrane"/>
    <property type="evidence" value="ECO:0007669"/>
    <property type="project" value="UniProtKB-SubCell"/>
</dbReference>
<evidence type="ECO:0000256" key="7">
    <source>
        <dbReference type="ARBA" id="ARBA00023237"/>
    </source>
</evidence>
<dbReference type="Gene3D" id="1.20.1600.10">
    <property type="entry name" value="Outer membrane efflux proteins (OEP)"/>
    <property type="match status" value="1"/>
</dbReference>
<comment type="similarity">
    <text evidence="2">Belongs to the outer membrane factor (OMF) (TC 1.B.17) family.</text>
</comment>
<evidence type="ECO:0000256" key="1">
    <source>
        <dbReference type="ARBA" id="ARBA00004442"/>
    </source>
</evidence>
<dbReference type="Pfam" id="PF02321">
    <property type="entry name" value="OEP"/>
    <property type="match status" value="2"/>
</dbReference>
<dbReference type="InterPro" id="IPR003423">
    <property type="entry name" value="OMP_efflux"/>
</dbReference>
<dbReference type="PANTHER" id="PTHR30026">
    <property type="entry name" value="OUTER MEMBRANE PROTEIN TOLC"/>
    <property type="match status" value="1"/>
</dbReference>
<comment type="subcellular location">
    <subcellularLocation>
        <location evidence="1">Cell outer membrane</location>
    </subcellularLocation>
</comment>
<dbReference type="Proteomes" id="UP000031637">
    <property type="component" value="Chromosome"/>
</dbReference>
<evidence type="ECO:0000256" key="4">
    <source>
        <dbReference type="ARBA" id="ARBA00022452"/>
    </source>
</evidence>
<proteinExistence type="inferred from homology"/>
<keyword evidence="8" id="KW-0175">Coiled coil</keyword>
<dbReference type="GO" id="GO:0015288">
    <property type="term" value="F:porin activity"/>
    <property type="evidence" value="ECO:0007669"/>
    <property type="project" value="TreeGrafter"/>
</dbReference>
<keyword evidence="6" id="KW-0472">Membrane</keyword>
<keyword evidence="7" id="KW-0998">Cell outer membrane</keyword>
<dbReference type="InterPro" id="IPR051906">
    <property type="entry name" value="TolC-like"/>
</dbReference>
<dbReference type="HOGENOM" id="CLU_038256_0_0_4"/>
<keyword evidence="10" id="KW-1185">Reference proteome</keyword>
<dbReference type="PANTHER" id="PTHR30026:SF22">
    <property type="entry name" value="OUTER MEMBRANE EFFLUX PROTEIN"/>
    <property type="match status" value="1"/>
</dbReference>
<dbReference type="AlphaFoldDB" id="W0SHA0"/>
<gene>
    <name evidence="9" type="ORF">SUTH_02372</name>
</gene>
<dbReference type="GO" id="GO:1990281">
    <property type="term" value="C:efflux pump complex"/>
    <property type="evidence" value="ECO:0007669"/>
    <property type="project" value="TreeGrafter"/>
</dbReference>
<keyword evidence="5" id="KW-0812">Transmembrane</keyword>
<evidence type="ECO:0000256" key="6">
    <source>
        <dbReference type="ARBA" id="ARBA00023136"/>
    </source>
</evidence>